<evidence type="ECO:0000313" key="1">
    <source>
        <dbReference type="EMBL" id="MCQ4631231.1"/>
    </source>
</evidence>
<accession>A0ABT1R7S2</accession>
<proteinExistence type="predicted"/>
<protein>
    <recommendedName>
        <fullName evidence="3">ATP-binding protein</fullName>
    </recommendedName>
</protein>
<dbReference type="EMBL" id="WHSB02000004">
    <property type="protein sequence ID" value="MCQ4631231.1"/>
    <property type="molecule type" value="Genomic_DNA"/>
</dbReference>
<dbReference type="InterPro" id="IPR027417">
    <property type="entry name" value="P-loop_NTPase"/>
</dbReference>
<organism evidence="1 2">
    <name type="scientific">Shinella lacus</name>
    <dbReference type="NCBI Taxonomy" id="2654216"/>
    <lineage>
        <taxon>Bacteria</taxon>
        <taxon>Pseudomonadati</taxon>
        <taxon>Pseudomonadota</taxon>
        <taxon>Alphaproteobacteria</taxon>
        <taxon>Hyphomicrobiales</taxon>
        <taxon>Rhizobiaceae</taxon>
        <taxon>Shinella</taxon>
    </lineage>
</organism>
<keyword evidence="2" id="KW-1185">Reference proteome</keyword>
<dbReference type="SUPFAM" id="SSF52540">
    <property type="entry name" value="P-loop containing nucleoside triphosphate hydrolases"/>
    <property type="match status" value="1"/>
</dbReference>
<comment type="caution">
    <text evidence="1">The sequence shown here is derived from an EMBL/GenBank/DDBJ whole genome shotgun (WGS) entry which is preliminary data.</text>
</comment>
<reference evidence="1" key="1">
    <citation type="submission" date="2021-07" db="EMBL/GenBank/DDBJ databases">
        <title>Shinella sp. nov., a novel member of the genus Shinella from water.</title>
        <authorList>
            <person name="Deng Y."/>
        </authorList>
    </citation>
    <scope>NUCLEOTIDE SEQUENCE</scope>
    <source>
        <strain evidence="1">CPCC 100929</strain>
    </source>
</reference>
<dbReference type="RefSeq" id="WP_256117751.1">
    <property type="nucleotide sequence ID" value="NZ_WHSB02000004.1"/>
</dbReference>
<name>A0ABT1R7S2_9HYPH</name>
<gene>
    <name evidence="1" type="ORF">GB927_014350</name>
</gene>
<evidence type="ECO:0000313" key="2">
    <source>
        <dbReference type="Proteomes" id="UP000996601"/>
    </source>
</evidence>
<dbReference type="Proteomes" id="UP000996601">
    <property type="component" value="Unassembled WGS sequence"/>
</dbReference>
<sequence>MTDSNALMTIPAPAPPELAGGAGYTFEDAVAAFYLVALLGEQSSPGLLHFAVTRVAVQQTTQDEPLDDLVVDGVRFDGMKARLRLQTKRSLTVGAAAGGDFRDIILRAWATVEKLDFREGVDRVGAATGSITESTRRALVEICEWARASESATTFFARFAAKGVAGADRQRVLKVFRDILEGGQSEEIRDEKVFRLLRHFVLVTFDVLHEGAKDEAAAIERLGQCLMPTAASQAPELWARLLNVSRMAAGRAGELSRPSLIEQLRGAYHLRALPSLANDLAVLHDEGGRSLASIRHEIEGVEIPRANAANAISGILANHRFVRLIGLPGTGKSAALRSFAQRKLEAGNLLFLKSDRLQGSSWASYARSIGVSAAPLETLLFEIGVNGAAALCIDGIDRIETQHQGIILDLVDAIINSPLLMNWTIVATARDNGIEPLRTWLPKEILGGDGVGTVEINGFDDDEAAALADAIPALQPVLFGDDRVREIARRPFFAEVLSRTIARTSNEAAPKSEVELIEEWWRLGGYNAGPQKVQQRQRALIRLAKTGANTLGRRIRLNEVDVNTVADLKTDGVLRDVRAGHTVQFSHDIFFEWALLHFLIDQDEHWIESMRELGEPPVLGRTVELLSQATLPNGQDWKQTLKQLESAQLRSQWMRAWLLAPLSLPTFLDHAQTFQDAALEPGTNRLRRLATWFQAERTMANPQILNHSASRDDLSPREILRIAESLAWPSDVRTWSRFCDWLLANLEKSPASAVPDIVSVFEVWQHLCADIPNAISSRIVAAVAGWLYDIEDREHPEKFTFDRGPWDDVGSAGIKELEERLRNLLLRAARTHEKEIRDYLIRVAKLGRLRHHTYRLIMPWTRILAEKHAHEVVLLALAELRADLPETEARRQRRSPYGSDFSPHDWQRLAINEHGSDCFPSSPLREPFHSLFEIAPNRALELVRHLTNHAITAWRQLHDVARRNGRRAPIPLPLTLHFPWGEQQFWGGQRAYMWPRGHWANPPIVSGLMALQRWAFAERARGRDMDGILKDVISEHEATAVLNIAVALLLSENHVSTTALPLAASQALWHWDLHRLVNDGAGTNLLGFSKPSDRSSMEAVKQLNEHSPRMMQLKWLAQLFVLSGDEALRTEARKRILAFPDELPFQTENEKEHPDHVAKLLSTAELWAEIGKTENYSAKATEDGSGVLIEHQNPKDADPDVVATLARGERTNQQFALLNWVFDSLERKAIGPTLSIADAIDNARRRDHAELFLRPYGSADHEGMDHAMEQGAVAGTAAVVLLFAGPLDPEDQAWCRDVLLRASRTKEQRDELWFAGSILLQHPCLFAAKGLAGLIRRGLSDREATEALLTLAGHPLEQVSEEAIASALSLWNCYPALSWVALTLATQLSTGSHDAPISAYGYDHATEPERIATAVHAAIAALKVGAGSNALPDPPAPWVFAPPRPTDLPYFDDQPGAAAAWRDPDVFLRWDFLPKILKHVPVEEIMADPVRGPLFRDYCYSVLNWMLERINPSWRDEDEDRREDRALNLFDLRLTFMRLLARVALQTDTEEIQAKILDRIFALNDDTSAAFVEPFADWLCAAGIYDAPVISDRALTALQACVGRVLQHRTWTQARWRDGDIYGHDVPELVRCFLFVTIEYAGGAARFANGDWREIGRVLPVIDPFVRAVGDIPYVASSFLTLCERSVEHYPADAFVSQVMQLLENQADTPVGWRKSTVPARIAALVHAFAERTQPLPVELAQRMLRILDRLVDMGDRRSAALQQSEIFKAVRV</sequence>
<evidence type="ECO:0008006" key="3">
    <source>
        <dbReference type="Google" id="ProtNLM"/>
    </source>
</evidence>